<evidence type="ECO:0000313" key="11">
    <source>
        <dbReference type="EMBL" id="BAV98979.1"/>
    </source>
</evidence>
<evidence type="ECO:0000256" key="3">
    <source>
        <dbReference type="ARBA" id="ARBA00022990"/>
    </source>
</evidence>
<dbReference type="InterPro" id="IPR011659">
    <property type="entry name" value="WD40"/>
</dbReference>
<dbReference type="InterPro" id="IPR029058">
    <property type="entry name" value="AB_hydrolase_fold"/>
</dbReference>
<name>A0AAU9AUK6_LYSEN</name>
<dbReference type="PANTHER" id="PTHR42776:SF27">
    <property type="entry name" value="DIPEPTIDYL PEPTIDASE FAMILY MEMBER 6"/>
    <property type="match status" value="1"/>
</dbReference>
<feature type="compositionally biased region" description="Basic and acidic residues" evidence="7">
    <location>
        <begin position="694"/>
        <end position="704"/>
    </location>
</feature>
<organism evidence="11 12">
    <name type="scientific">Lysobacter enzymogenes</name>
    <dbReference type="NCBI Taxonomy" id="69"/>
    <lineage>
        <taxon>Bacteria</taxon>
        <taxon>Pseudomonadati</taxon>
        <taxon>Pseudomonadota</taxon>
        <taxon>Gammaproteobacteria</taxon>
        <taxon>Lysobacterales</taxon>
        <taxon>Lysobacteraceae</taxon>
        <taxon>Lysobacter</taxon>
    </lineage>
</organism>
<keyword evidence="3" id="KW-0007">Acetylation</keyword>
<keyword evidence="1" id="KW-0378">Hydrolase</keyword>
<reference evidence="11 12" key="1">
    <citation type="journal article" date="2017" name="DNA Res.">
        <title>Complete genome sequence and expression profile of the commercial lytic enzyme producer Lysobacter enzymogenes M497-1.</title>
        <authorList>
            <person name="Takami H."/>
            <person name="Toyoda A."/>
            <person name="Uchiyama I."/>
            <person name="Itoh T."/>
            <person name="Takaki Y."/>
            <person name="Arai W."/>
            <person name="Nishi S."/>
            <person name="Kawai M."/>
            <person name="Shinya K."/>
            <person name="Ikeda H."/>
        </authorList>
    </citation>
    <scope>NUCLEOTIDE SEQUENCE [LARGE SCALE GENOMIC DNA]</scope>
    <source>
        <strain evidence="11 12">M497-1</strain>
    </source>
</reference>
<proteinExistence type="predicted"/>
<dbReference type="AlphaFoldDB" id="A0AAU9AUK6"/>
<feature type="region of interest" description="Disordered" evidence="7">
    <location>
        <begin position="694"/>
        <end position="717"/>
    </location>
</feature>
<dbReference type="Gene3D" id="2.120.10.30">
    <property type="entry name" value="TolB, C-terminal domain"/>
    <property type="match status" value="2"/>
</dbReference>
<evidence type="ECO:0000256" key="7">
    <source>
        <dbReference type="SAM" id="MobiDB-lite"/>
    </source>
</evidence>
<dbReference type="Gene3D" id="3.40.50.1820">
    <property type="entry name" value="alpha/beta hydrolase"/>
    <property type="match status" value="1"/>
</dbReference>
<evidence type="ECO:0000256" key="4">
    <source>
        <dbReference type="ARBA" id="ARBA00032284"/>
    </source>
</evidence>
<dbReference type="PANTHER" id="PTHR42776">
    <property type="entry name" value="SERINE PEPTIDASE S9 FAMILY MEMBER"/>
    <property type="match status" value="1"/>
</dbReference>
<keyword evidence="2" id="KW-0645">Protease</keyword>
<evidence type="ECO:0000256" key="1">
    <source>
        <dbReference type="ARBA" id="ARBA00022801"/>
    </source>
</evidence>
<keyword evidence="2" id="KW-0720">Serine protease</keyword>
<evidence type="ECO:0000256" key="2">
    <source>
        <dbReference type="ARBA" id="ARBA00022825"/>
    </source>
</evidence>
<evidence type="ECO:0000259" key="9">
    <source>
        <dbReference type="Pfam" id="PF00326"/>
    </source>
</evidence>
<evidence type="ECO:0000259" key="10">
    <source>
        <dbReference type="Pfam" id="PF00930"/>
    </source>
</evidence>
<dbReference type="Pfam" id="PF00930">
    <property type="entry name" value="DPPIV_N"/>
    <property type="match status" value="1"/>
</dbReference>
<feature type="domain" description="Peptidase S9 prolyl oligopeptidase catalytic" evidence="9">
    <location>
        <begin position="496"/>
        <end position="694"/>
    </location>
</feature>
<dbReference type="InterPro" id="IPR001375">
    <property type="entry name" value="Peptidase_S9_cat"/>
</dbReference>
<dbReference type="EMBL" id="AP014940">
    <property type="protein sequence ID" value="BAV98979.1"/>
    <property type="molecule type" value="Genomic_DNA"/>
</dbReference>
<dbReference type="PROSITE" id="PS00708">
    <property type="entry name" value="PRO_ENDOPEP_SER"/>
    <property type="match status" value="1"/>
</dbReference>
<dbReference type="SUPFAM" id="SSF82171">
    <property type="entry name" value="DPP6 N-terminal domain-like"/>
    <property type="match status" value="1"/>
</dbReference>
<evidence type="ECO:0000256" key="6">
    <source>
        <dbReference type="ARBA" id="ARBA00045885"/>
    </source>
</evidence>
<dbReference type="Proteomes" id="UP000218824">
    <property type="component" value="Chromosome"/>
</dbReference>
<evidence type="ECO:0000313" key="12">
    <source>
        <dbReference type="Proteomes" id="UP000218824"/>
    </source>
</evidence>
<dbReference type="InterPro" id="IPR011042">
    <property type="entry name" value="6-blade_b-propeller_TolB-like"/>
</dbReference>
<evidence type="ECO:0000256" key="8">
    <source>
        <dbReference type="SAM" id="SignalP"/>
    </source>
</evidence>
<dbReference type="InterPro" id="IPR002469">
    <property type="entry name" value="Peptidase_S9B_N"/>
</dbReference>
<dbReference type="KEGG" id="lem:LEN_3492"/>
<dbReference type="SUPFAM" id="SSF53474">
    <property type="entry name" value="alpha/beta-Hydrolases"/>
    <property type="match status" value="1"/>
</dbReference>
<feature type="chain" id="PRO_5043616870" description="Acyl-peptide hydrolase" evidence="8">
    <location>
        <begin position="21"/>
        <end position="717"/>
    </location>
</feature>
<keyword evidence="8" id="KW-0732">Signal</keyword>
<comment type="function">
    <text evidence="6">This enzyme catalyzes the hydrolysis of the N-terminal peptide bond of an N-acetylated peptide to generate an N-acetylated amino acid and a peptide with a free N-terminus. It preferentially cleaves off Ac-Ala, Ac-Met and Ac-Ser. Also, involved in the degradation of oxidized and glycated proteins.</text>
</comment>
<dbReference type="GO" id="GO:0004252">
    <property type="term" value="F:serine-type endopeptidase activity"/>
    <property type="evidence" value="ECO:0007669"/>
    <property type="project" value="InterPro"/>
</dbReference>
<sequence>MRAGTIVIAMAAACASSAAAAQPALDIEDLLSAPQPEQLTAAAAAPTIAWVGNERGVRNLWAARAPEFAPRRLSGYDRDDGQLIGSLQLSRDGRWLAYVRGGSADAAGNNSNPDGDPDGQEQAVWVVASDGSGKPQRVAAGRSVLFAPNGDALIVQGRGVGCYPLPGATAPGWCKEALLKTRGANSAAEFSPDGKSLAFVSNRGDHSFIGLLDLDKREVRWLGADFNNDAAPAFSPDGRRVAFLRTAGNKPGDAFDLTKANPFEIWIADVNTGLAKKIHRSNDTAGGYAQFNGADPLLWSRDGRLIFASEQSGWLHWYALSPDGGAPAPLSRGECEAETVALAEDGAFVFSGNCAQIDYRQVFSVDAQGKAQTLLTAKNEIATDPLPLAGGQWIALRHADVRRPTAIAVMPRAGGEPRRIFPAQLPERFPLQRLVQPKPITLKAADGVVSHATVFEPPAMFKGKRPALIYVHGGPIRQMLPGWHYSSYYYNDYASNQWLASRGYVVLALNYRDGTGYGQKFRLAEKQGPRGASEYQDVLAAQAWLAARSDVDARRVGIYGGSYGGFLTASALARNSDLFAAGVDRHGVHDWRESAKGGDNSGLWGLKPDELELAYQSSPMSRLDGWRSPALFVHGDDDRAVKFSQSIDLVERLRARRVPVESLVIPDEDHFFLRYATWLRVHRATGAFFDRQLRPGDSVQRDSAPRTSEQGGSERAQ</sequence>
<gene>
    <name evidence="11" type="ORF">LEN_3492</name>
</gene>
<feature type="domain" description="Dipeptidylpeptidase IV N-terminal" evidence="10">
    <location>
        <begin position="263"/>
        <end position="379"/>
    </location>
</feature>
<dbReference type="InterPro" id="IPR002471">
    <property type="entry name" value="Pept_S9_AS"/>
</dbReference>
<dbReference type="GO" id="GO:0006508">
    <property type="term" value="P:proteolysis"/>
    <property type="evidence" value="ECO:0007669"/>
    <property type="project" value="InterPro"/>
</dbReference>
<accession>A0AAU9AUK6</accession>
<dbReference type="Pfam" id="PF07676">
    <property type="entry name" value="PD40"/>
    <property type="match status" value="2"/>
</dbReference>
<evidence type="ECO:0000256" key="5">
    <source>
        <dbReference type="ARBA" id="ARBA00032596"/>
    </source>
</evidence>
<dbReference type="Pfam" id="PF00326">
    <property type="entry name" value="Peptidase_S9"/>
    <property type="match status" value="1"/>
</dbReference>
<protein>
    <recommendedName>
        <fullName evidence="5">Acyl-peptide hydrolase</fullName>
    </recommendedName>
    <alternativeName>
        <fullName evidence="4">Acylaminoacyl-peptidase</fullName>
    </alternativeName>
</protein>
<feature type="signal peptide" evidence="8">
    <location>
        <begin position="1"/>
        <end position="20"/>
    </location>
</feature>